<protein>
    <submittedName>
        <fullName evidence="2">Predicted component of the type VI protein secretion system</fullName>
    </submittedName>
</protein>
<dbReference type="AlphaFoldDB" id="A0A286DLT5"/>
<accession>A0A286DLT5</accession>
<feature type="chain" id="PRO_5012922390" evidence="1">
    <location>
        <begin position="22"/>
        <end position="158"/>
    </location>
</feature>
<dbReference type="Proteomes" id="UP000219271">
    <property type="component" value="Unassembled WGS sequence"/>
</dbReference>
<evidence type="ECO:0000313" key="2">
    <source>
        <dbReference type="EMBL" id="SOD59662.1"/>
    </source>
</evidence>
<organism evidence="2 3">
    <name type="scientific">Candidatus Pantoea floridensis</name>
    <dbReference type="NCBI Taxonomy" id="1938870"/>
    <lineage>
        <taxon>Bacteria</taxon>
        <taxon>Pseudomonadati</taxon>
        <taxon>Pseudomonadota</taxon>
        <taxon>Gammaproteobacteria</taxon>
        <taxon>Enterobacterales</taxon>
        <taxon>Erwiniaceae</taxon>
        <taxon>Pantoea</taxon>
    </lineage>
</organism>
<sequence>MHLPGCLVIGALLLSGCSLFAADSASDHAVPQPPALSLTAALNSNLSPGGIAQPTRVCVWQRAQPGFIPDGVFSGATCQLQSDANAPLFNDIIAPGMQRSLHLPDTVTTPFWLVIGAEFQQYGSSQSLIEIRVANADAEKIIVSINDQTLASKIYNKD</sequence>
<keyword evidence="3" id="KW-1185">Reference proteome</keyword>
<name>A0A286DLT5_9GAMM</name>
<dbReference type="RefSeq" id="WP_097097841.1">
    <property type="nucleotide sequence ID" value="NZ_OCMY01000002.1"/>
</dbReference>
<proteinExistence type="predicted"/>
<reference evidence="3" key="1">
    <citation type="submission" date="2017-09" db="EMBL/GenBank/DDBJ databases">
        <authorList>
            <person name="Varghese N."/>
            <person name="Submissions S."/>
        </authorList>
    </citation>
    <scope>NUCLEOTIDE SEQUENCE [LARGE SCALE GENOMIC DNA]</scope>
    <source>
        <strain evidence="3">JKS000234</strain>
    </source>
</reference>
<dbReference type="EMBL" id="OCMY01000002">
    <property type="protein sequence ID" value="SOD59662.1"/>
    <property type="molecule type" value="Genomic_DNA"/>
</dbReference>
<evidence type="ECO:0000313" key="3">
    <source>
        <dbReference type="Proteomes" id="UP000219271"/>
    </source>
</evidence>
<keyword evidence="1" id="KW-0732">Signal</keyword>
<gene>
    <name evidence="2" type="ORF">SAMN06273570_4369</name>
</gene>
<evidence type="ECO:0000256" key="1">
    <source>
        <dbReference type="SAM" id="SignalP"/>
    </source>
</evidence>
<feature type="signal peptide" evidence="1">
    <location>
        <begin position="1"/>
        <end position="21"/>
    </location>
</feature>